<evidence type="ECO:0000313" key="2">
    <source>
        <dbReference type="EMBL" id="GKT34997.1"/>
    </source>
</evidence>
<feature type="non-terminal residue" evidence="2">
    <location>
        <position position="1"/>
    </location>
</feature>
<feature type="region of interest" description="Disordered" evidence="1">
    <location>
        <begin position="526"/>
        <end position="576"/>
    </location>
</feature>
<accession>A0ABQ5KR91</accession>
<protein>
    <submittedName>
        <fullName evidence="2">Uncharacterized protein</fullName>
    </submittedName>
</protein>
<feature type="compositionally biased region" description="Basic and acidic residues" evidence="1">
    <location>
        <begin position="286"/>
        <end position="304"/>
    </location>
</feature>
<dbReference type="Proteomes" id="UP001057375">
    <property type="component" value="Unassembled WGS sequence"/>
</dbReference>
<evidence type="ECO:0000256" key="1">
    <source>
        <dbReference type="SAM" id="MobiDB-lite"/>
    </source>
</evidence>
<keyword evidence="3" id="KW-1185">Reference proteome</keyword>
<name>A0ABQ5KR91_9EUKA</name>
<feature type="region of interest" description="Disordered" evidence="1">
    <location>
        <begin position="72"/>
        <end position="140"/>
    </location>
</feature>
<dbReference type="EMBL" id="BQXS01010899">
    <property type="protein sequence ID" value="GKT34997.1"/>
    <property type="molecule type" value="Genomic_DNA"/>
</dbReference>
<gene>
    <name evidence="2" type="ORF">ADUPG1_008251</name>
</gene>
<comment type="caution">
    <text evidence="2">The sequence shown here is derived from an EMBL/GenBank/DDBJ whole genome shotgun (WGS) entry which is preliminary data.</text>
</comment>
<evidence type="ECO:0000313" key="3">
    <source>
        <dbReference type="Proteomes" id="UP001057375"/>
    </source>
</evidence>
<feature type="region of interest" description="Disordered" evidence="1">
    <location>
        <begin position="286"/>
        <end position="353"/>
    </location>
</feature>
<organism evidence="2 3">
    <name type="scientific">Aduncisulcus paluster</name>
    <dbReference type="NCBI Taxonomy" id="2918883"/>
    <lineage>
        <taxon>Eukaryota</taxon>
        <taxon>Metamonada</taxon>
        <taxon>Carpediemonas-like organisms</taxon>
        <taxon>Aduncisulcus</taxon>
    </lineage>
</organism>
<reference evidence="2" key="1">
    <citation type="submission" date="2022-03" db="EMBL/GenBank/DDBJ databases">
        <title>Draft genome sequence of Aduncisulcus paluster, a free-living microaerophilic Fornicata.</title>
        <authorList>
            <person name="Yuyama I."/>
            <person name="Kume K."/>
            <person name="Tamura T."/>
            <person name="Inagaki Y."/>
            <person name="Hashimoto T."/>
        </authorList>
    </citation>
    <scope>NUCLEOTIDE SEQUENCE</scope>
    <source>
        <strain evidence="2">NY0171</strain>
    </source>
</reference>
<feature type="compositionally biased region" description="Basic and acidic residues" evidence="1">
    <location>
        <begin position="72"/>
        <end position="85"/>
    </location>
</feature>
<feature type="compositionally biased region" description="Polar residues" evidence="1">
    <location>
        <begin position="305"/>
        <end position="324"/>
    </location>
</feature>
<feature type="compositionally biased region" description="Polar residues" evidence="1">
    <location>
        <begin position="125"/>
        <end position="140"/>
    </location>
</feature>
<feature type="compositionally biased region" description="Acidic residues" evidence="1">
    <location>
        <begin position="545"/>
        <end position="555"/>
    </location>
</feature>
<feature type="compositionally biased region" description="Basic and acidic residues" evidence="1">
    <location>
        <begin position="566"/>
        <end position="576"/>
    </location>
</feature>
<proteinExistence type="predicted"/>
<feature type="compositionally biased region" description="Low complexity" evidence="1">
    <location>
        <begin position="103"/>
        <end position="117"/>
    </location>
</feature>
<sequence>KNRLYSVSSHTEYAASYSSSVTSLSAMMQQVVSGKMRRTQLEEREKQEIEDKRLAEEQALLDIQREEARIQREKEDAAWKKKTDELAGVSTDSPEPGSQFPISSSSTSNLSTSSVLSPASRGDHSASTPSHGASSELLSDTTIDETSLSTRALQEIQRTNVPQKLLVGAWKWWAFPHMVRQGQSKEDTSLWDSEGSEGNEIEPKDVTICDDSVVGALHSVIDMAPEVSLPPLSKEHPYIPSFTQPIIPFSVQPSVLVRDGDVFHPVHTSVKDWCYDKASHSILGKEGEMITDHQVTQDESKSSDLADTDSGSIEKQITKNSNIPQEEGRGKEGEEGDEEDKGEHGKPSLPLDSPVTKNLTLLFSPPPDVFSSLSPSLSTSTLPLSFPVGVEIERIKQDRKKKLELRGDLSEKEENIPISLTLPYSILSEGTIKIAIKSKDKIKVKEEERWERRRRLHLMYGDQFDSSVGLQEATQRIEHRKHWKLLPCSIPFPSSYTSLLNRSSAIADSLAKVLLSIKRKIKVHNRSKESESHTNYEYLITKEEEEREEEEEEEERNGIELQALQSKEKKSLERESERQRQIITQYSAHSSLFSLGGKASCEFLSDIEKEEISCFDELEKLNGIFLELLETERTISYSIGTLSHNLKCLGVSSDSVPRSEIDLRVSGISKHISHFKTTLKENIDVWSSKYSHIPQFGVHTTLLNKINTLLTQKCDSHEHILADFKDKIDLFFSKDGAQSFVSSKKETIFTKTKILLRNLTGLDSESVCLSDVSSLVSTLFPAIGQSRDGSQSIILEDKEISINDCLYSFLKNPSIKHVVSLVKACKDSISESLCVARVLYLWILGGDENVSSNSKELTVEDGFGQDKKSMEDVHLFISEQLFPFILQFCPISFLLQGFVDVLQFHRFPGFTHVKHLSSMRQEMIVKLCYKIFGIALAHSVKLSELSAFIQACFSVIGALDCLKFLDTNADSHNLSDILVWKDVMRCVCRIEYDKSKEAQHVLLFNHLFDVMIKCVGIFNTVKVMRECRGTSFIPQQSLMMLVRKVNNS</sequence>
<feature type="compositionally biased region" description="Basic and acidic residues" evidence="1">
    <location>
        <begin position="526"/>
        <end position="544"/>
    </location>
</feature>